<dbReference type="Pfam" id="PF08742">
    <property type="entry name" value="C8"/>
    <property type="match status" value="5"/>
</dbReference>
<protein>
    <recommendedName>
        <fullName evidence="8">Fc fragment of IgG binding protein</fullName>
    </recommendedName>
</protein>
<dbReference type="CDD" id="cd19941">
    <property type="entry name" value="TIL"/>
    <property type="match status" value="5"/>
</dbReference>
<evidence type="ECO:0000259" key="5">
    <source>
        <dbReference type="PROSITE" id="PS51233"/>
    </source>
</evidence>
<organism evidence="6 7">
    <name type="scientific">Paramormyrops kingsleyae</name>
    <dbReference type="NCBI Taxonomy" id="1676925"/>
    <lineage>
        <taxon>Eukaryota</taxon>
        <taxon>Metazoa</taxon>
        <taxon>Chordata</taxon>
        <taxon>Craniata</taxon>
        <taxon>Vertebrata</taxon>
        <taxon>Euteleostomi</taxon>
        <taxon>Actinopterygii</taxon>
        <taxon>Neopterygii</taxon>
        <taxon>Teleostei</taxon>
        <taxon>Osteoglossocephala</taxon>
        <taxon>Osteoglossomorpha</taxon>
        <taxon>Osteoglossiformes</taxon>
        <taxon>Mormyridae</taxon>
        <taxon>Paramormyrops</taxon>
    </lineage>
</organism>
<dbReference type="GeneTree" id="ENSGT00950000183155"/>
<dbReference type="Gene3D" id="2.10.25.10">
    <property type="entry name" value="Laminin"/>
    <property type="match status" value="5"/>
</dbReference>
<feature type="domain" description="VWFD" evidence="5">
    <location>
        <begin position="1968"/>
        <end position="2148"/>
    </location>
</feature>
<dbReference type="PANTHER" id="PTHR11339">
    <property type="entry name" value="EXTRACELLULAR MATRIX GLYCOPROTEIN RELATED"/>
    <property type="match status" value="1"/>
</dbReference>
<sequence>RRRSWAGKKFATASYSVCSVTGDPHYLTFDGRRFDFQGTGLFQMVGVCSEDPNLVPFDVLVQNNIQGSKVVFNAKLVEVKVYNLSIVISKENPGTIMVSEVNNELTLLPIYLTRGKISVHKSGWNAVVKTDFNLTVSFDWNAAVSVTLPSTYVGAVCGLCGNYNNKPQDDLTMKNGQATVIPEEFGITWCIPGTIGCVQSCEGGCPNCDLSQKQEYETGAFCGLINDPSGPFRDCHKVVDPSNYFNNCIYDLCHYNGLQYVLCQAITTYTTACQESGAKVYSWRSSNLCNAECPANSHYELCATGCPATCYTMSIPFDCIALCKEDCICNDGFILSGDHCVPVSQCGCVYKSTYYNIADTFSPNGTCLEQCTCIKEGKIECKPFSCGQNEKCELVNGTHTCQPAGSGVCSASGDPHYKTFDGLPYDFQGTCTYVLAKGCDLEGTHLIPFSVMVENEKWWPEVENKNVSVPKLVALEVYNYTLILQNNMLGVLVNGVFNYLPLNLSNDAVVAYLEGFNYVLKTNFGLVVTYDHVYHVSVIVPGDYHGKTCGLCGNFNGNKNDDLHLPNGTFTKNINDFGLAWKVAIPDVVCDDGCSGNTCPDCAPALKTIYGAPGYCGILTAPDGPFTACYSKLDPTLYFNDCVYDICASYGNREVLCDTIAAYVYNCQLAGVEIKNWRTPYFCPVSCPANSHYEICVSSCSLGCPGLNGIVTCPSTCTEGCSCNPGFLFNGQNCVAPEKCSCYNNGHTYKPGDVVYVDDCQVKCVCKALEGLVCEPYSCPIDTNVLTIYVFSTKDPCKNANCRVKETCKVQKGEAVCIPDYTGTCWGWGDPHYHTFDGYDYNFQGTCTYTLSKTCGNLTGLVPFSIVERNDNRGTTVVSYVRDVEVFVYGYNITMIKYQNGRILVNNETNNLPVYLKHGQLTVTYTGSTAVLTTDFGLYVSFDYNWQVIVKLPSSYYDSVCGLCGNFNGNPNDDMRDPAGNIVSSLITWSKSWRVPDPQNPNCWDTCKGDCPTCSGNIVKLYETEGSCGALTTSVNNYFLECHAKVDPQAFMNNCVYDMCATNGDRKMLCSALASYSNMCRLQGIILQGWREKFNCPMNCQPYSHYEACTSPCPLSCPFPAHQPTCEGICVEACVCNDGYVLSAGQCVLPETCGCSYQGHYVKPHERFWTEGCQQQCECDPDFHTVVCWYATCASNELCILEDGLRFCRPITYSTCTAAGDPHYHTFDGYYFNFQGTCTYQLVALCSNDPKLIPFTVTVQNNHRGSEVVAYTKVVNIDIYGITITISKDFPYKILVDGQVVSLPFYYDNNQLIVYRSGSMAVVEAGFGLRVTFDWNSLVQVTLPSTYWGAVCGLCGNYDGNPTDDRTMRGGGIASTDEKLGASWQVGQTVDCSSTCEGPLCQGCSTSQMEVYQAQRYCGIITQYYGPFWACRTYIDPKPYLEDCVFDACQYKGYHGVICTAVAAYAVACQKAGVNIQAWRSSTFCPPSCPKNSNYKLCSAGCPVTCANLPLATQCHMNCTEGCQCEEGYLLSGDACVPGIQCGCSFSGRYYKLGEVFYDAGQCQTKCQCGENGAVSCEVSPCSPGEACQLVKGVWGCYSTGNAKCVASGDPHYTTFDGRRFDFQGRCIYTLTKVCDNSTQLVPFAVEEENEPYGDGRVAVTRAVNKVRFHLPLFFDDGRITINQEGCNIIVQTDFGLKLLYDTQYYVEVDVPSSYKGSLCGLCGNYNGDSQDDFLLPNGQRTADVDVFGRAWVVNLPEVMCGGCGSQCPTCSIDKQALYGQLEFCGIINTTSGPFAACHAVVPPENYVSNCIFDLCTVDGNRTTLCNSVQAYAIACQSAGVQINGWRNISLCPLTCPANSHYELCADTCGMNCANLVLPSTCTPQCFEGCQCDPGFVSDGSSCVSMDSCGCIYEGQYLKVGQSVVNQLCNSKCVCQATGAVTCQALICPGGQVCEVRDGIQGCYVRQGICTVQQGAILTTFNGMEGYINHNGAFDVVSVCDKNLNNWFRIVVEMCSRTGFPAVSTVFMLIQCDDYSGSLSKTNWILCSICVQVNGKETTLPARLTSGITITTVDELLIIQISADLQVSYSTSQEVKVTITGSLGSKLCGACGNYNGNSNDNISPLGGTISANISQAIDSWRAMDLSGW</sequence>
<evidence type="ECO:0000256" key="3">
    <source>
        <dbReference type="ARBA" id="ARBA00023180"/>
    </source>
</evidence>
<dbReference type="InterPro" id="IPR014853">
    <property type="entry name" value="VWF/SSPO/ZAN-like_Cys-rich_dom"/>
</dbReference>
<reference evidence="6" key="2">
    <citation type="submission" date="2025-09" db="UniProtKB">
        <authorList>
            <consortium name="Ensembl"/>
        </authorList>
    </citation>
    <scope>IDENTIFICATION</scope>
</reference>
<evidence type="ECO:0000313" key="6">
    <source>
        <dbReference type="Ensembl" id="ENSPKIP00000024900.1"/>
    </source>
</evidence>
<keyword evidence="7" id="KW-1185">Reference proteome</keyword>
<dbReference type="InterPro" id="IPR002919">
    <property type="entry name" value="TIL_dom"/>
</dbReference>
<dbReference type="PROSITE" id="PS51233">
    <property type="entry name" value="VWFD"/>
    <property type="match status" value="6"/>
</dbReference>
<feature type="domain" description="VWFC" evidence="4">
    <location>
        <begin position="740"/>
        <end position="818"/>
    </location>
</feature>
<dbReference type="SMART" id="SM00216">
    <property type="entry name" value="VWD"/>
    <property type="match status" value="6"/>
</dbReference>
<dbReference type="SMART" id="SM00214">
    <property type="entry name" value="VWC"/>
    <property type="match status" value="3"/>
</dbReference>
<feature type="domain" description="VWFD" evidence="5">
    <location>
        <begin position="1214"/>
        <end position="1393"/>
    </location>
</feature>
<feature type="domain" description="VWFD" evidence="5">
    <location>
        <begin position="1603"/>
        <end position="1762"/>
    </location>
</feature>
<dbReference type="Pfam" id="PF00094">
    <property type="entry name" value="VWD"/>
    <property type="match status" value="6"/>
</dbReference>
<dbReference type="GO" id="GO:0031012">
    <property type="term" value="C:extracellular matrix"/>
    <property type="evidence" value="ECO:0007669"/>
    <property type="project" value="TreeGrafter"/>
</dbReference>
<evidence type="ECO:0000256" key="1">
    <source>
        <dbReference type="ARBA" id="ARBA00022737"/>
    </source>
</evidence>
<reference evidence="6" key="1">
    <citation type="submission" date="2025-08" db="UniProtKB">
        <authorList>
            <consortium name="Ensembl"/>
        </authorList>
    </citation>
    <scope>IDENTIFICATION</scope>
</reference>
<dbReference type="InterPro" id="IPR001846">
    <property type="entry name" value="VWF_type-D"/>
</dbReference>
<dbReference type="Ensembl" id="ENSPKIT00000005622.1">
    <property type="protein sequence ID" value="ENSPKIP00000024900.1"/>
    <property type="gene ID" value="ENSPKIG00000007942.1"/>
</dbReference>
<dbReference type="InterPro" id="IPR025615">
    <property type="entry name" value="TILa_dom"/>
</dbReference>
<dbReference type="Pfam" id="PF01826">
    <property type="entry name" value="TIL"/>
    <property type="match status" value="5"/>
</dbReference>
<dbReference type="PANTHER" id="PTHR11339:SF244">
    <property type="entry name" value="IGGFC-BINDING PROTEIN"/>
    <property type="match status" value="1"/>
</dbReference>
<dbReference type="GO" id="GO:0005615">
    <property type="term" value="C:extracellular space"/>
    <property type="evidence" value="ECO:0007669"/>
    <property type="project" value="TreeGrafter"/>
</dbReference>
<evidence type="ECO:0000256" key="2">
    <source>
        <dbReference type="ARBA" id="ARBA00023157"/>
    </source>
</evidence>
<dbReference type="FunFam" id="2.10.25.10:FF:000055">
    <property type="entry name" value="alpha-tectorin isoform X1"/>
    <property type="match status" value="5"/>
</dbReference>
<dbReference type="InterPro" id="IPR050780">
    <property type="entry name" value="Mucin_vWF_Thrombospondin_sf"/>
</dbReference>
<keyword evidence="3" id="KW-0325">Glycoprotein</keyword>
<dbReference type="Pfam" id="PF12714">
    <property type="entry name" value="TILa"/>
    <property type="match status" value="4"/>
</dbReference>
<keyword evidence="2" id="KW-1015">Disulfide bond</keyword>
<dbReference type="SMART" id="SM00215">
    <property type="entry name" value="VWC_out"/>
    <property type="match status" value="4"/>
</dbReference>
<dbReference type="STRING" id="1676925.ENSPKIP00000024900"/>
<accession>A0A3B3S411</accession>
<name>A0A3B3S411_9TELE</name>
<proteinExistence type="predicted"/>
<evidence type="ECO:0000313" key="7">
    <source>
        <dbReference type="Proteomes" id="UP000261540"/>
    </source>
</evidence>
<dbReference type="InterPro" id="IPR001007">
    <property type="entry name" value="VWF_dom"/>
</dbReference>
<dbReference type="PROSITE" id="PS50184">
    <property type="entry name" value="VWFC_2"/>
    <property type="match status" value="1"/>
</dbReference>
<dbReference type="SUPFAM" id="SSF57567">
    <property type="entry name" value="Serine protease inhibitors"/>
    <property type="match status" value="5"/>
</dbReference>
<evidence type="ECO:0000259" key="4">
    <source>
        <dbReference type="PROSITE" id="PS50184"/>
    </source>
</evidence>
<keyword evidence="1" id="KW-0677">Repeat</keyword>
<feature type="domain" description="VWFD" evidence="5">
    <location>
        <begin position="16"/>
        <end position="198"/>
    </location>
</feature>
<dbReference type="SMART" id="SM00832">
    <property type="entry name" value="C8"/>
    <property type="match status" value="5"/>
</dbReference>
<feature type="domain" description="VWFD" evidence="5">
    <location>
        <begin position="823"/>
        <end position="1004"/>
    </location>
</feature>
<feature type="domain" description="VWFD" evidence="5">
    <location>
        <begin position="407"/>
        <end position="591"/>
    </location>
</feature>
<evidence type="ECO:0008006" key="8">
    <source>
        <dbReference type="Google" id="ProtNLM"/>
    </source>
</evidence>
<dbReference type="Proteomes" id="UP000261540">
    <property type="component" value="Unplaced"/>
</dbReference>
<dbReference type="InterPro" id="IPR036084">
    <property type="entry name" value="Ser_inhib-like_sf"/>
</dbReference>